<gene>
    <name evidence="1" type="ORF">FYJ33_02715</name>
</gene>
<keyword evidence="2" id="KW-1185">Reference proteome</keyword>
<evidence type="ECO:0000313" key="2">
    <source>
        <dbReference type="Proteomes" id="UP000460287"/>
    </source>
</evidence>
<dbReference type="EMBL" id="VULX01000002">
    <property type="protein sequence ID" value="MSR90352.1"/>
    <property type="molecule type" value="Genomic_DNA"/>
</dbReference>
<organism evidence="1 2">
    <name type="scientific">Inconstantimicrobium porci</name>
    <dbReference type="NCBI Taxonomy" id="2652291"/>
    <lineage>
        <taxon>Bacteria</taxon>
        <taxon>Bacillati</taxon>
        <taxon>Bacillota</taxon>
        <taxon>Clostridia</taxon>
        <taxon>Eubacteriales</taxon>
        <taxon>Clostridiaceae</taxon>
        <taxon>Inconstantimicrobium</taxon>
    </lineage>
</organism>
<evidence type="ECO:0000313" key="1">
    <source>
        <dbReference type="EMBL" id="MSR90352.1"/>
    </source>
</evidence>
<reference evidence="1 2" key="1">
    <citation type="submission" date="2019-08" db="EMBL/GenBank/DDBJ databases">
        <title>In-depth cultivation of the pig gut microbiome towards novel bacterial diversity and tailored functional studies.</title>
        <authorList>
            <person name="Wylensek D."/>
            <person name="Hitch T.C.A."/>
            <person name="Clavel T."/>
        </authorList>
    </citation>
    <scope>NUCLEOTIDE SEQUENCE [LARGE SCALE GENOMIC DNA]</scope>
    <source>
        <strain evidence="1 2">WCA-383-APC-5B</strain>
    </source>
</reference>
<dbReference type="RefSeq" id="WP_154530240.1">
    <property type="nucleotide sequence ID" value="NZ_JAXFSD010000071.1"/>
</dbReference>
<dbReference type="AlphaFoldDB" id="A0A7X2MWG3"/>
<protein>
    <submittedName>
        <fullName evidence="1">Uncharacterized protein</fullName>
    </submittedName>
</protein>
<sequence>MCPEQNEFCIKLIESLKARTKNGEVEWCNFTEKDYGLFSFLENIIRYSEKCSMNEYPEYAIKLDKSTYCRINYGKNYNKSMIIGLIFAERSRDRDKIIILICSKEDTKEYKVVGDSKKYSELSKLQEIIEFKNVEEFRILDQWMMDE</sequence>
<name>A0A7X2MWG3_9CLOT</name>
<accession>A0A7X2MWG3</accession>
<comment type="caution">
    <text evidence="1">The sequence shown here is derived from an EMBL/GenBank/DDBJ whole genome shotgun (WGS) entry which is preliminary data.</text>
</comment>
<dbReference type="Proteomes" id="UP000460287">
    <property type="component" value="Unassembled WGS sequence"/>
</dbReference>
<proteinExistence type="predicted"/>